<evidence type="ECO:0000256" key="2">
    <source>
        <dbReference type="ARBA" id="ARBA00012920"/>
    </source>
</evidence>
<dbReference type="Pfam" id="PF00710">
    <property type="entry name" value="Asparaginase"/>
    <property type="match status" value="1"/>
</dbReference>
<protein>
    <recommendedName>
        <fullName evidence="2">asparaginase</fullName>
        <ecNumber evidence="2">3.5.1.1</ecNumber>
    </recommendedName>
</protein>
<comment type="caution">
    <text evidence="10">The sequence shown here is derived from an EMBL/GenBank/DDBJ whole genome shotgun (WGS) entry which is preliminary data.</text>
</comment>
<feature type="active site" description="O-isoaspartyl threonine intermediate" evidence="4">
    <location>
        <position position="80"/>
    </location>
</feature>
<dbReference type="PRINTS" id="PR00139">
    <property type="entry name" value="ASNGLNASE"/>
</dbReference>
<dbReference type="Gene3D" id="3.40.50.1170">
    <property type="entry name" value="L-asparaginase, N-terminal domain"/>
    <property type="match status" value="1"/>
</dbReference>
<feature type="active site" evidence="6">
    <location>
        <position position="80"/>
    </location>
</feature>
<dbReference type="FunFam" id="3.40.50.1170:FF:000001">
    <property type="entry name" value="L-asparaginase 2"/>
    <property type="match status" value="1"/>
</dbReference>
<evidence type="ECO:0000256" key="6">
    <source>
        <dbReference type="PROSITE-ProRule" id="PRU10099"/>
    </source>
</evidence>
<reference evidence="10" key="2">
    <citation type="submission" date="2020-09" db="EMBL/GenBank/DDBJ databases">
        <authorList>
            <person name="Sun Q."/>
            <person name="Zhou Y."/>
        </authorList>
    </citation>
    <scope>NUCLEOTIDE SEQUENCE</scope>
    <source>
        <strain evidence="10">CGMCC 4.7398</strain>
    </source>
</reference>
<dbReference type="PIRSF" id="PIRSF001220">
    <property type="entry name" value="L-ASNase_gatD"/>
    <property type="match status" value="1"/>
</dbReference>
<dbReference type="CDD" id="cd08964">
    <property type="entry name" value="L-asparaginase_II"/>
    <property type="match status" value="1"/>
</dbReference>
<dbReference type="PIRSF" id="PIRSF500176">
    <property type="entry name" value="L_ASNase"/>
    <property type="match status" value="1"/>
</dbReference>
<dbReference type="PANTHER" id="PTHR11707">
    <property type="entry name" value="L-ASPARAGINASE"/>
    <property type="match status" value="1"/>
</dbReference>
<dbReference type="PROSITE" id="PS51732">
    <property type="entry name" value="ASN_GLN_ASE_3"/>
    <property type="match status" value="1"/>
</dbReference>
<dbReference type="InterPro" id="IPR004550">
    <property type="entry name" value="AsnASE_II"/>
</dbReference>
<reference evidence="10" key="1">
    <citation type="journal article" date="2014" name="Int. J. Syst. Evol. Microbiol.">
        <title>Complete genome sequence of Corynebacterium casei LMG S-19264T (=DSM 44701T), isolated from a smear-ripened cheese.</title>
        <authorList>
            <consortium name="US DOE Joint Genome Institute (JGI-PGF)"/>
            <person name="Walter F."/>
            <person name="Albersmeier A."/>
            <person name="Kalinowski J."/>
            <person name="Ruckert C."/>
        </authorList>
    </citation>
    <scope>NUCLEOTIDE SEQUENCE</scope>
    <source>
        <strain evidence="10">CGMCC 4.7398</strain>
    </source>
</reference>
<comment type="similarity">
    <text evidence="1">Belongs to the asparaginase 1 family.</text>
</comment>
<evidence type="ECO:0000313" key="11">
    <source>
        <dbReference type="Proteomes" id="UP000627369"/>
    </source>
</evidence>
<sequence>MPTVIALTRRTIAAATAAVLGTATLAGAVGWNIAAGQAPAPVSVQAAGTNPLGIQSAGYEQATALKDRKPKVVVVATGGTIAGKASGRDTFTNYRAGTYLMEDMLDTLRPELDAVADVSSIQFGNAGSSGYSIAQFHELTLTVEEALEDADAVVVTTGTDTQEEFAYWLDLTVQSKKPVITSGSMRPWGAGDGPDSDLMFGTDAPANLYNAIKVAASQQTYCFGTVLMLNDEIQAARDVTKTNSYRTDTFQSREYGVLGWIDGDTITLGRAPARVLDCDGSHWYTPFDLSDVGPEDLPKVEIAMSYQQAGGEAIAGFHEAGATGIVTAGTGAGGISRAMGTARTAAVADGVWFVSTTRTGSGSSYGTGDGVIAGGDLTPVKARLLLLLSRAFTDDIDEARDWFEDYGTPTFGQD</sequence>
<proteinExistence type="inferred from homology"/>
<dbReference type="SUPFAM" id="SSF53774">
    <property type="entry name" value="Glutaminase/Asparaginase"/>
    <property type="match status" value="1"/>
</dbReference>
<evidence type="ECO:0000256" key="3">
    <source>
        <dbReference type="ARBA" id="ARBA00022801"/>
    </source>
</evidence>
<keyword evidence="3" id="KW-0378">Hydrolase</keyword>
<feature type="binding site" evidence="5">
    <location>
        <position position="128"/>
    </location>
    <ligand>
        <name>substrate</name>
    </ligand>
</feature>
<evidence type="ECO:0000313" key="10">
    <source>
        <dbReference type="EMBL" id="GHH71004.1"/>
    </source>
</evidence>
<organism evidence="10 11">
    <name type="scientific">Promicromonospora soli</name>
    <dbReference type="NCBI Taxonomy" id="2035533"/>
    <lineage>
        <taxon>Bacteria</taxon>
        <taxon>Bacillati</taxon>
        <taxon>Actinomycetota</taxon>
        <taxon>Actinomycetes</taxon>
        <taxon>Micrococcales</taxon>
        <taxon>Promicromonosporaceae</taxon>
        <taxon>Promicromonospora</taxon>
    </lineage>
</organism>
<dbReference type="AlphaFoldDB" id="A0A919KSK4"/>
<dbReference type="PROSITE" id="PS00144">
    <property type="entry name" value="ASN_GLN_ASE_1"/>
    <property type="match status" value="1"/>
</dbReference>
<evidence type="ECO:0000256" key="1">
    <source>
        <dbReference type="ARBA" id="ARBA00010518"/>
    </source>
</evidence>
<dbReference type="InterPro" id="IPR006034">
    <property type="entry name" value="Asparaginase/glutaminase-like"/>
</dbReference>
<dbReference type="InterPro" id="IPR040919">
    <property type="entry name" value="Asparaginase_C"/>
</dbReference>
<dbReference type="InterPro" id="IPR006311">
    <property type="entry name" value="TAT_signal"/>
</dbReference>
<dbReference type="InterPro" id="IPR027473">
    <property type="entry name" value="L-asparaginase_C"/>
</dbReference>
<dbReference type="SMART" id="SM00870">
    <property type="entry name" value="Asparaginase"/>
    <property type="match status" value="1"/>
</dbReference>
<dbReference type="Gene3D" id="3.40.50.40">
    <property type="match status" value="1"/>
</dbReference>
<keyword evidence="11" id="KW-1185">Reference proteome</keyword>
<dbReference type="PROSITE" id="PS51318">
    <property type="entry name" value="TAT"/>
    <property type="match status" value="1"/>
</dbReference>
<evidence type="ECO:0000256" key="5">
    <source>
        <dbReference type="PIRSR" id="PIRSR001220-2"/>
    </source>
</evidence>
<feature type="domain" description="Asparaginase/glutaminase C-terminal" evidence="9">
    <location>
        <begin position="299"/>
        <end position="403"/>
    </location>
</feature>
<evidence type="ECO:0000259" key="9">
    <source>
        <dbReference type="Pfam" id="PF17763"/>
    </source>
</evidence>
<name>A0A919KSK4_9MICO</name>
<gene>
    <name evidence="10" type="primary">ansZ</name>
    <name evidence="10" type="ORF">GCM10017772_18600</name>
</gene>
<feature type="binding site" evidence="5">
    <location>
        <begin position="159"/>
        <end position="160"/>
    </location>
    <ligand>
        <name>substrate</name>
    </ligand>
</feature>
<dbReference type="InterPro" id="IPR036152">
    <property type="entry name" value="Asp/glu_Ase-like_sf"/>
</dbReference>
<dbReference type="GO" id="GO:0006528">
    <property type="term" value="P:asparagine metabolic process"/>
    <property type="evidence" value="ECO:0007669"/>
    <property type="project" value="InterPro"/>
</dbReference>
<evidence type="ECO:0000256" key="4">
    <source>
        <dbReference type="PIRSR" id="PIRSR001220-1"/>
    </source>
</evidence>
<dbReference type="RefSeq" id="WP_189668964.1">
    <property type="nucleotide sequence ID" value="NZ_BNAS01000002.1"/>
</dbReference>
<dbReference type="EC" id="3.5.1.1" evidence="2"/>
<dbReference type="Proteomes" id="UP000627369">
    <property type="component" value="Unassembled WGS sequence"/>
</dbReference>
<evidence type="ECO:0000256" key="7">
    <source>
        <dbReference type="SAM" id="SignalP"/>
    </source>
</evidence>
<accession>A0A919KSK4</accession>
<dbReference type="EMBL" id="BNAS01000002">
    <property type="protein sequence ID" value="GHH71004.1"/>
    <property type="molecule type" value="Genomic_DNA"/>
</dbReference>
<dbReference type="InterPro" id="IPR027474">
    <property type="entry name" value="L-asparaginase_N"/>
</dbReference>
<dbReference type="GO" id="GO:0004067">
    <property type="term" value="F:asparaginase activity"/>
    <property type="evidence" value="ECO:0007669"/>
    <property type="project" value="UniProtKB-UniRule"/>
</dbReference>
<dbReference type="InterPro" id="IPR037152">
    <property type="entry name" value="L-asparaginase_N_sf"/>
</dbReference>
<evidence type="ECO:0000259" key="8">
    <source>
        <dbReference type="Pfam" id="PF00710"/>
    </source>
</evidence>
<feature type="signal peptide" evidence="7">
    <location>
        <begin position="1"/>
        <end position="28"/>
    </location>
</feature>
<feature type="domain" description="L-asparaginase N-terminal" evidence="8">
    <location>
        <begin position="71"/>
        <end position="271"/>
    </location>
</feature>
<dbReference type="InterPro" id="IPR020827">
    <property type="entry name" value="Asparaginase/glutaminase_AS1"/>
</dbReference>
<feature type="chain" id="PRO_5037571384" description="asparaginase" evidence="7">
    <location>
        <begin position="29"/>
        <end position="414"/>
    </location>
</feature>
<dbReference type="Pfam" id="PF17763">
    <property type="entry name" value="Asparaginase_C"/>
    <property type="match status" value="1"/>
</dbReference>
<keyword evidence="7" id="KW-0732">Signal</keyword>
<dbReference type="PANTHER" id="PTHR11707:SF28">
    <property type="entry name" value="60 KDA LYSOPHOSPHOLIPASE"/>
    <property type="match status" value="1"/>
</dbReference>